<gene>
    <name evidence="2" type="ORF">BAN20980_04725</name>
    <name evidence="1" type="ORF">JQK92_24260</name>
</gene>
<dbReference type="GeneID" id="56502788"/>
<reference evidence="2 3" key="1">
    <citation type="submission" date="2019-09" db="EMBL/GenBank/DDBJ databases">
        <authorList>
            <person name="Depoorter E."/>
        </authorList>
    </citation>
    <scope>NUCLEOTIDE SEQUENCE [LARGE SCALE GENOMIC DNA]</scope>
    <source>
        <strain evidence="2">LMG 20980</strain>
    </source>
</reference>
<evidence type="ECO:0000313" key="4">
    <source>
        <dbReference type="Proteomes" id="UP000755577"/>
    </source>
</evidence>
<evidence type="ECO:0000313" key="1">
    <source>
        <dbReference type="EMBL" id="MBM2769538.1"/>
    </source>
</evidence>
<evidence type="ECO:0000313" key="3">
    <source>
        <dbReference type="Proteomes" id="UP000494201"/>
    </source>
</evidence>
<dbReference type="Proteomes" id="UP000755577">
    <property type="component" value="Unassembled WGS sequence"/>
</dbReference>
<proteinExistence type="predicted"/>
<organism evidence="2 3">
    <name type="scientific">Burkholderia anthina</name>
    <dbReference type="NCBI Taxonomy" id="179879"/>
    <lineage>
        <taxon>Bacteria</taxon>
        <taxon>Pseudomonadati</taxon>
        <taxon>Pseudomonadota</taxon>
        <taxon>Betaproteobacteria</taxon>
        <taxon>Burkholderiales</taxon>
        <taxon>Burkholderiaceae</taxon>
        <taxon>Burkholderia</taxon>
        <taxon>Burkholderia cepacia complex</taxon>
    </lineage>
</organism>
<dbReference type="Proteomes" id="UP000494201">
    <property type="component" value="Unassembled WGS sequence"/>
</dbReference>
<keyword evidence="4" id="KW-1185">Reference proteome</keyword>
<accession>A0A6P2GE57</accession>
<dbReference type="AlphaFoldDB" id="A0A6P2GE57"/>
<evidence type="ECO:0000313" key="2">
    <source>
        <dbReference type="EMBL" id="VVU52002.1"/>
    </source>
</evidence>
<dbReference type="RefSeq" id="WP_174927607.1">
    <property type="nucleotide sequence ID" value="NZ_CABVLY010000020.1"/>
</dbReference>
<name>A0A6P2GE57_9BURK</name>
<sequence>MASIPGFWDTGPHNPVPVEKTWRDFVAHVGGSVVEDLIPQPRNFQNADFAFFEDGVIAELKEIETEFSNSQAFTKGFDELMQRVVAEDPEWRPALFGGKGEPQWFAREYVRLFRPPLTRILKKANAQIKETKEYFKIKSNSGIAIVVNDGFASLGPDRVRALMGNILSTSYSSIDCCIYMTVNRYVELSGSNVPRLVWAPMYSDRASDGLDAFVNKLGEKWFDYIQTIIGPFTIGKDESQSESAAPLIGARSIVLPR</sequence>
<dbReference type="EMBL" id="CABVLY010000020">
    <property type="protein sequence ID" value="VVU52002.1"/>
    <property type="molecule type" value="Genomic_DNA"/>
</dbReference>
<protein>
    <submittedName>
        <fullName evidence="2">Uncharacterized protein</fullName>
    </submittedName>
</protein>
<reference evidence="1 4" key="2">
    <citation type="submission" date="2021-02" db="EMBL/GenBank/DDBJ databases">
        <title>Draft genome of the type strains Burkholderia anthina DSM16086.</title>
        <authorList>
            <person name="Hertel R."/>
            <person name="Meissner J."/>
            <person name="Poehlein A."/>
            <person name="Daniel R."/>
            <person name="Commichau F.M."/>
        </authorList>
    </citation>
    <scope>NUCLEOTIDE SEQUENCE [LARGE SCALE GENOMIC DNA]</scope>
    <source>
        <strain evidence="1 4">DSM 16086</strain>
    </source>
</reference>
<dbReference type="EMBL" id="JAFCIQ010000020">
    <property type="protein sequence ID" value="MBM2769538.1"/>
    <property type="molecule type" value="Genomic_DNA"/>
</dbReference>